<reference evidence="11" key="1">
    <citation type="journal article" date="2014" name="Proc. Natl. Acad. Sci. U.S.A.">
        <title>Extensive sampling of basidiomycete genomes demonstrates inadequacy of the white-rot/brown-rot paradigm for wood decay fungi.</title>
        <authorList>
            <person name="Riley R."/>
            <person name="Salamov A.A."/>
            <person name="Brown D.W."/>
            <person name="Nagy L.G."/>
            <person name="Floudas D."/>
            <person name="Held B.W."/>
            <person name="Levasseur A."/>
            <person name="Lombard V."/>
            <person name="Morin E."/>
            <person name="Otillar R."/>
            <person name="Lindquist E.A."/>
            <person name="Sun H."/>
            <person name="LaButti K.M."/>
            <person name="Schmutz J."/>
            <person name="Jabbour D."/>
            <person name="Luo H."/>
            <person name="Baker S.E."/>
            <person name="Pisabarro A.G."/>
            <person name="Walton J.D."/>
            <person name="Blanchette R.A."/>
            <person name="Henrissat B."/>
            <person name="Martin F."/>
            <person name="Cullen D."/>
            <person name="Hibbett D.S."/>
            <person name="Grigoriev I.V."/>
        </authorList>
    </citation>
    <scope>NUCLEOTIDE SEQUENCE [LARGE SCALE GENOMIC DNA]</scope>
    <source>
        <strain evidence="11">FD-172 SS1</strain>
    </source>
</reference>
<keyword evidence="3" id="KW-1003">Cell membrane</keyword>
<dbReference type="OrthoDB" id="1368at2759"/>
<comment type="subcellular location">
    <subcellularLocation>
        <location evidence="1">Cell membrane</location>
        <topology evidence="1">Multi-pass membrane protein</topology>
    </subcellularLocation>
</comment>
<dbReference type="GO" id="GO:0005254">
    <property type="term" value="F:chloride channel activity"/>
    <property type="evidence" value="ECO:0007669"/>
    <property type="project" value="InterPro"/>
</dbReference>
<dbReference type="PANTHER" id="PTHR33281:SF19">
    <property type="entry name" value="VOLTAGE-DEPENDENT ANION CHANNEL-FORMING PROTEIN YNEE"/>
    <property type="match status" value="1"/>
</dbReference>
<evidence type="ECO:0000256" key="1">
    <source>
        <dbReference type="ARBA" id="ARBA00004651"/>
    </source>
</evidence>
<keyword evidence="4 9" id="KW-0812">Transmembrane</keyword>
<organism evidence="10 11">
    <name type="scientific">Botryobasidium botryosum (strain FD-172 SS1)</name>
    <dbReference type="NCBI Taxonomy" id="930990"/>
    <lineage>
        <taxon>Eukaryota</taxon>
        <taxon>Fungi</taxon>
        <taxon>Dikarya</taxon>
        <taxon>Basidiomycota</taxon>
        <taxon>Agaricomycotina</taxon>
        <taxon>Agaricomycetes</taxon>
        <taxon>Cantharellales</taxon>
        <taxon>Botryobasidiaceae</taxon>
        <taxon>Botryobasidium</taxon>
    </lineage>
</organism>
<evidence type="ECO:0000256" key="2">
    <source>
        <dbReference type="ARBA" id="ARBA00022448"/>
    </source>
</evidence>
<feature type="region of interest" description="Disordered" evidence="8">
    <location>
        <begin position="221"/>
        <end position="250"/>
    </location>
</feature>
<accession>A0A067LTL7</accession>
<dbReference type="PANTHER" id="PTHR33281">
    <property type="entry name" value="UPF0187 PROTEIN YNEE"/>
    <property type="match status" value="1"/>
</dbReference>
<dbReference type="AlphaFoldDB" id="A0A067LTL7"/>
<evidence type="ECO:0000256" key="3">
    <source>
        <dbReference type="ARBA" id="ARBA00022475"/>
    </source>
</evidence>
<evidence type="ECO:0000313" key="10">
    <source>
        <dbReference type="EMBL" id="KDQ06409.1"/>
    </source>
</evidence>
<feature type="transmembrane region" description="Helical" evidence="9">
    <location>
        <begin position="21"/>
        <end position="45"/>
    </location>
</feature>
<gene>
    <name evidence="10" type="ORF">BOTBODRAFT_39608</name>
</gene>
<dbReference type="STRING" id="930990.A0A067LTL7"/>
<dbReference type="Pfam" id="PF25539">
    <property type="entry name" value="Bestrophin_2"/>
    <property type="match status" value="2"/>
</dbReference>
<sequence length="540" mass="59972">MVVKNPLTRGKWTAKKFQATVIPNITVELILFTGIAAAVTCVTKLKIHNLGIGSTMLTVMGTVLGLVVSFRTTSAYDRYWEGRKLWSSIHISSRNLGQIIWIHVPNERTEKQRTIGPHPDGYDDTHLRSIIEKKSMVNLLQALGPAVKHYLRGEGGVYYEDLYPLISFLPRYATVSAEFQSHADTLPLWHQDANALALTRTQTAPSGGATNLDRVNRALHSGGGDIEKGNATSMSLSDSESSMQGQGQGVMGKGFVDARSLEGEGMHRGHNPDPRLMPSRNPPKTSVYDFLPILIVFKPFVSLVKKTIRRRRAEFGVAPDAARSWSGKRKKPEIVQSNVPLEICLFLSSYLAALIRKGLLAPATATGFLNNLSVLQDCVASLERVRTTPIPFAYQAHLRMATWLYLIFLPFQLESTLSWITIPATTFAAFLFLGFLEIGQEIENPFDYDENDLDLDSFCAAIASELTQITAHPAPDPQDFIFSMWNQPFGPADMRTAKEILEDRSSAYHAGEDGVHSVRRTLLQSWRKYSELHGDARASV</sequence>
<evidence type="ECO:0000256" key="7">
    <source>
        <dbReference type="ARBA" id="ARBA00023136"/>
    </source>
</evidence>
<evidence type="ECO:0000256" key="6">
    <source>
        <dbReference type="ARBA" id="ARBA00023065"/>
    </source>
</evidence>
<evidence type="ECO:0000256" key="9">
    <source>
        <dbReference type="SAM" id="Phobius"/>
    </source>
</evidence>
<keyword evidence="6" id="KW-0406">Ion transport</keyword>
<dbReference type="Proteomes" id="UP000027195">
    <property type="component" value="Unassembled WGS sequence"/>
</dbReference>
<dbReference type="EMBL" id="KL198137">
    <property type="protein sequence ID" value="KDQ06409.1"/>
    <property type="molecule type" value="Genomic_DNA"/>
</dbReference>
<keyword evidence="7 9" id="KW-0472">Membrane</keyword>
<feature type="transmembrane region" description="Helical" evidence="9">
    <location>
        <begin position="51"/>
        <end position="70"/>
    </location>
</feature>
<dbReference type="GO" id="GO:0005886">
    <property type="term" value="C:plasma membrane"/>
    <property type="evidence" value="ECO:0007669"/>
    <property type="project" value="UniProtKB-SubCell"/>
</dbReference>
<keyword evidence="11" id="KW-1185">Reference proteome</keyword>
<dbReference type="HOGENOM" id="CLU_029790_6_1_1"/>
<dbReference type="InParanoid" id="A0A067LTL7"/>
<evidence type="ECO:0000313" key="11">
    <source>
        <dbReference type="Proteomes" id="UP000027195"/>
    </source>
</evidence>
<evidence type="ECO:0000256" key="5">
    <source>
        <dbReference type="ARBA" id="ARBA00022989"/>
    </source>
</evidence>
<keyword evidence="5 9" id="KW-1133">Transmembrane helix</keyword>
<dbReference type="InterPro" id="IPR044669">
    <property type="entry name" value="YneE/VCCN1/2-like"/>
</dbReference>
<proteinExistence type="predicted"/>
<evidence type="ECO:0000256" key="8">
    <source>
        <dbReference type="SAM" id="MobiDB-lite"/>
    </source>
</evidence>
<protein>
    <submittedName>
        <fullName evidence="10">Uncharacterized protein</fullName>
    </submittedName>
</protein>
<keyword evidence="2" id="KW-0813">Transport</keyword>
<evidence type="ECO:0000256" key="4">
    <source>
        <dbReference type="ARBA" id="ARBA00022692"/>
    </source>
</evidence>
<name>A0A067LTL7_BOTB1</name>
<feature type="compositionally biased region" description="Low complexity" evidence="8">
    <location>
        <begin position="233"/>
        <end position="245"/>
    </location>
</feature>